<evidence type="ECO:0000313" key="2">
    <source>
        <dbReference type="EMBL" id="KAJ8033672.1"/>
    </source>
</evidence>
<evidence type="ECO:0000313" key="3">
    <source>
        <dbReference type="Proteomes" id="UP001152320"/>
    </source>
</evidence>
<accession>A0A9Q1H389</accession>
<proteinExistence type="predicted"/>
<reference evidence="2" key="1">
    <citation type="submission" date="2021-10" db="EMBL/GenBank/DDBJ databases">
        <title>Tropical sea cucumber genome reveals ecological adaptation and Cuvierian tubules defense mechanism.</title>
        <authorList>
            <person name="Chen T."/>
        </authorList>
    </citation>
    <scope>NUCLEOTIDE SEQUENCE</scope>
    <source>
        <strain evidence="2">Nanhai2018</strain>
        <tissue evidence="2">Muscle</tissue>
    </source>
</reference>
<dbReference type="AlphaFoldDB" id="A0A9Q1H389"/>
<feature type="chain" id="PRO_5040502782" evidence="1">
    <location>
        <begin position="20"/>
        <end position="79"/>
    </location>
</feature>
<feature type="signal peptide" evidence="1">
    <location>
        <begin position="1"/>
        <end position="19"/>
    </location>
</feature>
<gene>
    <name evidence="2" type="ORF">HOLleu_23996</name>
</gene>
<keyword evidence="1" id="KW-0732">Signal</keyword>
<dbReference type="Proteomes" id="UP001152320">
    <property type="component" value="Chromosome 11"/>
</dbReference>
<comment type="caution">
    <text evidence="2">The sequence shown here is derived from an EMBL/GenBank/DDBJ whole genome shotgun (WGS) entry which is preliminary data.</text>
</comment>
<sequence length="79" mass="8599">MKTFVFFVVLACLFTIALALKITELTNVVAQDTRHQVARQRQFVISTVKARAALIMDGAAGKMCTAPVMIAQITEVCIA</sequence>
<protein>
    <submittedName>
        <fullName evidence="2">Uncharacterized protein</fullName>
    </submittedName>
</protein>
<keyword evidence="3" id="KW-1185">Reference proteome</keyword>
<dbReference type="EMBL" id="JAIZAY010000011">
    <property type="protein sequence ID" value="KAJ8033672.1"/>
    <property type="molecule type" value="Genomic_DNA"/>
</dbReference>
<name>A0A9Q1H389_HOLLE</name>
<organism evidence="2 3">
    <name type="scientific">Holothuria leucospilota</name>
    <name type="common">Black long sea cucumber</name>
    <name type="synonym">Mertensiothuria leucospilota</name>
    <dbReference type="NCBI Taxonomy" id="206669"/>
    <lineage>
        <taxon>Eukaryota</taxon>
        <taxon>Metazoa</taxon>
        <taxon>Echinodermata</taxon>
        <taxon>Eleutherozoa</taxon>
        <taxon>Echinozoa</taxon>
        <taxon>Holothuroidea</taxon>
        <taxon>Aspidochirotacea</taxon>
        <taxon>Aspidochirotida</taxon>
        <taxon>Holothuriidae</taxon>
        <taxon>Holothuria</taxon>
    </lineage>
</organism>
<evidence type="ECO:0000256" key="1">
    <source>
        <dbReference type="SAM" id="SignalP"/>
    </source>
</evidence>